<evidence type="ECO:0000313" key="2">
    <source>
        <dbReference type="Proteomes" id="UP000277294"/>
    </source>
</evidence>
<protein>
    <submittedName>
        <fullName evidence="1">Prophage CP4-57 regulatory protein (AlpA)</fullName>
    </submittedName>
</protein>
<reference evidence="1 2" key="1">
    <citation type="submission" date="2018-10" db="EMBL/GenBank/DDBJ databases">
        <authorList>
            <person name="Criscuolo A."/>
        </authorList>
    </citation>
    <scope>NUCLEOTIDE SEQUENCE [LARGE SCALE GENOMIC DNA]</scope>
    <source>
        <strain evidence="1">DnA1</strain>
    </source>
</reference>
<organism evidence="1 2">
    <name type="scientific">Pigmentiphaga humi</name>
    <dbReference type="NCBI Taxonomy" id="2478468"/>
    <lineage>
        <taxon>Bacteria</taxon>
        <taxon>Pseudomonadati</taxon>
        <taxon>Pseudomonadota</taxon>
        <taxon>Betaproteobacteria</taxon>
        <taxon>Burkholderiales</taxon>
        <taxon>Alcaligenaceae</taxon>
        <taxon>Pigmentiphaga</taxon>
    </lineage>
</organism>
<evidence type="ECO:0000313" key="1">
    <source>
        <dbReference type="EMBL" id="VCU71521.1"/>
    </source>
</evidence>
<dbReference type="RefSeq" id="WP_246013303.1">
    <property type="nucleotide sequence ID" value="NZ_UWPJ01000027.1"/>
</dbReference>
<proteinExistence type="predicted"/>
<accession>A0A3P4B6G4</accession>
<dbReference type="InterPro" id="IPR010260">
    <property type="entry name" value="AlpA"/>
</dbReference>
<keyword evidence="2" id="KW-1185">Reference proteome</keyword>
<name>A0A3P4B6G4_9BURK</name>
<dbReference type="Gene3D" id="1.10.238.160">
    <property type="match status" value="1"/>
</dbReference>
<dbReference type="Pfam" id="PF05930">
    <property type="entry name" value="Phage_AlpA"/>
    <property type="match status" value="1"/>
</dbReference>
<dbReference type="AlphaFoldDB" id="A0A3P4B6G4"/>
<gene>
    <name evidence="1" type="ORF">PIGHUM_03606</name>
</gene>
<dbReference type="Proteomes" id="UP000277294">
    <property type="component" value="Unassembled WGS sequence"/>
</dbReference>
<dbReference type="EMBL" id="UWPJ01000027">
    <property type="protein sequence ID" value="VCU71521.1"/>
    <property type="molecule type" value="Genomic_DNA"/>
</dbReference>
<sequence>MVVTRQDSAATSFQPAFYRMRDIIRITSLSRPTLYRRIAARRFPAPVKLGGRASGWPAESIQAWIADPAGYVATEPPALPEP</sequence>